<protein>
    <submittedName>
        <fullName evidence="2">Uncharacterized protein</fullName>
    </submittedName>
</protein>
<organism evidence="2 3">
    <name type="scientific">Salix udensis</name>
    <dbReference type="NCBI Taxonomy" id="889485"/>
    <lineage>
        <taxon>Eukaryota</taxon>
        <taxon>Viridiplantae</taxon>
        <taxon>Streptophyta</taxon>
        <taxon>Embryophyta</taxon>
        <taxon>Tracheophyta</taxon>
        <taxon>Spermatophyta</taxon>
        <taxon>Magnoliopsida</taxon>
        <taxon>eudicotyledons</taxon>
        <taxon>Gunneridae</taxon>
        <taxon>Pentapetalae</taxon>
        <taxon>rosids</taxon>
        <taxon>fabids</taxon>
        <taxon>Malpighiales</taxon>
        <taxon>Salicaceae</taxon>
        <taxon>Saliceae</taxon>
        <taxon>Salix</taxon>
    </lineage>
</organism>
<name>A0AAD6L110_9ROSI</name>
<reference evidence="2 3" key="1">
    <citation type="journal article" date="2023" name="Int. J. Mol. Sci.">
        <title>De Novo Assembly and Annotation of 11 Diverse Shrub Willow (Salix) Genomes Reveals Novel Gene Organization in Sex-Linked Regions.</title>
        <authorList>
            <person name="Hyden B."/>
            <person name="Feng K."/>
            <person name="Yates T.B."/>
            <person name="Jawdy S."/>
            <person name="Cereghino C."/>
            <person name="Smart L.B."/>
            <person name="Muchero W."/>
        </authorList>
    </citation>
    <scope>NUCLEOTIDE SEQUENCE [LARGE SCALE GENOMIC DNA]</scope>
    <source>
        <tissue evidence="2">Shoot tip</tissue>
    </source>
</reference>
<sequence length="120" mass="13207">MCEKKLENEGIRTQHQFSPGNNPLIQSGRRGHRRGRSGNRSIVTRGISSSSSSYPYHPSSYPYHPEIMSSEPPSSLCNTASATGSDSKSQAKAGSKLDKKQSIKQKYSFIPDNFSSLEQV</sequence>
<comment type="caution">
    <text evidence="2">The sequence shown here is derived from an EMBL/GenBank/DDBJ whole genome shotgun (WGS) entry which is preliminary data.</text>
</comment>
<dbReference type="Proteomes" id="UP001162972">
    <property type="component" value="Chromosome 10"/>
</dbReference>
<evidence type="ECO:0000313" key="2">
    <source>
        <dbReference type="EMBL" id="KAJ6432364.1"/>
    </source>
</evidence>
<feature type="compositionally biased region" description="Basic and acidic residues" evidence="1">
    <location>
        <begin position="1"/>
        <end position="12"/>
    </location>
</feature>
<dbReference type="AlphaFoldDB" id="A0AAD6L110"/>
<feature type="compositionally biased region" description="Polar residues" evidence="1">
    <location>
        <begin position="13"/>
        <end position="25"/>
    </location>
</feature>
<gene>
    <name evidence="2" type="ORF">OIU84_019580</name>
</gene>
<evidence type="ECO:0000313" key="3">
    <source>
        <dbReference type="Proteomes" id="UP001162972"/>
    </source>
</evidence>
<evidence type="ECO:0000256" key="1">
    <source>
        <dbReference type="SAM" id="MobiDB-lite"/>
    </source>
</evidence>
<proteinExistence type="predicted"/>
<dbReference type="EMBL" id="JAPFFJ010000003">
    <property type="protein sequence ID" value="KAJ6432364.1"/>
    <property type="molecule type" value="Genomic_DNA"/>
</dbReference>
<accession>A0AAD6L110</accession>
<feature type="compositionally biased region" description="Low complexity" evidence="1">
    <location>
        <begin position="48"/>
        <end position="65"/>
    </location>
</feature>
<keyword evidence="3" id="KW-1185">Reference proteome</keyword>
<feature type="compositionally biased region" description="Polar residues" evidence="1">
    <location>
        <begin position="71"/>
        <end position="92"/>
    </location>
</feature>
<feature type="region of interest" description="Disordered" evidence="1">
    <location>
        <begin position="1"/>
        <end position="105"/>
    </location>
</feature>